<name>A0A2W2D6C7_9ACTN</name>
<evidence type="ECO:0000313" key="1">
    <source>
        <dbReference type="EMBL" id="PZG01085.1"/>
    </source>
</evidence>
<evidence type="ECO:0000313" key="2">
    <source>
        <dbReference type="Proteomes" id="UP000248749"/>
    </source>
</evidence>
<dbReference type="Proteomes" id="UP000248749">
    <property type="component" value="Unassembled WGS sequence"/>
</dbReference>
<protein>
    <submittedName>
        <fullName evidence="1">Uncharacterized protein</fullName>
    </submittedName>
</protein>
<reference evidence="1 2" key="1">
    <citation type="submission" date="2018-01" db="EMBL/GenBank/DDBJ databases">
        <title>Draft genome sequence of Salinispora sp. 13K206.</title>
        <authorList>
            <person name="Sahin N."/>
            <person name="Saygin H."/>
            <person name="Ay H."/>
        </authorList>
    </citation>
    <scope>NUCLEOTIDE SEQUENCE [LARGE SCALE GENOMIC DNA]</scope>
    <source>
        <strain evidence="1 2">13K206</strain>
    </source>
</reference>
<dbReference type="AlphaFoldDB" id="A0A2W2D6C7"/>
<dbReference type="OrthoDB" id="3293695at2"/>
<keyword evidence="2" id="KW-1185">Reference proteome</keyword>
<proteinExistence type="predicted"/>
<accession>A0A2W2D6C7</accession>
<organism evidence="1 2">
    <name type="scientific">Micromonospora deserti</name>
    <dbReference type="NCBI Taxonomy" id="2070366"/>
    <lineage>
        <taxon>Bacteria</taxon>
        <taxon>Bacillati</taxon>
        <taxon>Actinomycetota</taxon>
        <taxon>Actinomycetes</taxon>
        <taxon>Micromonosporales</taxon>
        <taxon>Micromonosporaceae</taxon>
        <taxon>Micromonospora</taxon>
    </lineage>
</organism>
<dbReference type="RefSeq" id="WP_111133624.1">
    <property type="nucleotide sequence ID" value="NZ_POUB01000036.1"/>
</dbReference>
<dbReference type="EMBL" id="POUB01000036">
    <property type="protein sequence ID" value="PZG01085.1"/>
    <property type="molecule type" value="Genomic_DNA"/>
</dbReference>
<sequence length="162" mass="17661">MITGHDTVFVTGAPVDAGIRAMLDVLHRRWPKMLVAVSGVADGVFLPWLTARSDVPAGAGEVLVARDAQMEQRWDEVGYSLMEYDEGPFAVLYQPAGRTAVEIRVDEDPYGRSGPGFEPHSATLVTAGLSLVTVVTPDLESRFSRQILDALRQALISQTRHT</sequence>
<gene>
    <name evidence="1" type="ORF">C1I99_08310</name>
</gene>
<comment type="caution">
    <text evidence="1">The sequence shown here is derived from an EMBL/GenBank/DDBJ whole genome shotgun (WGS) entry which is preliminary data.</text>
</comment>